<evidence type="ECO:0000256" key="6">
    <source>
        <dbReference type="ARBA" id="ARBA00021582"/>
    </source>
</evidence>
<evidence type="ECO:0000256" key="9">
    <source>
        <dbReference type="ARBA" id="ARBA00030455"/>
    </source>
</evidence>
<dbReference type="InterPro" id="IPR045865">
    <property type="entry name" value="ACT-like_dom_sf"/>
</dbReference>
<dbReference type="AlphaFoldDB" id="A0A9W5YED2"/>
<evidence type="ECO:0000256" key="3">
    <source>
        <dbReference type="ARBA" id="ARBA00005854"/>
    </source>
</evidence>
<dbReference type="SUPFAM" id="SSF55021">
    <property type="entry name" value="ACT-like"/>
    <property type="match status" value="1"/>
</dbReference>
<proteinExistence type="inferred from homology"/>
<evidence type="ECO:0000256" key="11">
    <source>
        <dbReference type="ARBA" id="ARBA00048731"/>
    </source>
</evidence>
<dbReference type="Pfam" id="PF00389">
    <property type="entry name" value="2-Hacid_dh"/>
    <property type="match status" value="1"/>
</dbReference>
<dbReference type="Proteomes" id="UP001144256">
    <property type="component" value="Unassembled WGS sequence"/>
</dbReference>
<evidence type="ECO:0000256" key="8">
    <source>
        <dbReference type="ARBA" id="ARBA00023027"/>
    </source>
</evidence>
<evidence type="ECO:0000259" key="13">
    <source>
        <dbReference type="PROSITE" id="PS51671"/>
    </source>
</evidence>
<dbReference type="InterPro" id="IPR006139">
    <property type="entry name" value="D-isomer_2_OHA_DH_cat_dom"/>
</dbReference>
<dbReference type="RefSeq" id="WP_281817823.1">
    <property type="nucleotide sequence ID" value="NZ_BRLB01000014.1"/>
</dbReference>
<comment type="function">
    <text evidence="1">Catalyzes the reversible oxidation of 3-phospho-D-glycerate to 3-phosphonooxypyruvate, the first step of the phosphorylated L-serine biosynthesis pathway. Also catalyzes the reversible oxidation of 2-hydroxyglutarate to 2-oxoglutarate.</text>
</comment>
<dbReference type="InterPro" id="IPR029752">
    <property type="entry name" value="D-isomer_DH_CS1"/>
</dbReference>
<keyword evidence="7 12" id="KW-0560">Oxidoreductase</keyword>
<dbReference type="EC" id="1.1.1.95" evidence="5"/>
<gene>
    <name evidence="14" type="ORF">SH1V18_35860</name>
</gene>
<dbReference type="PANTHER" id="PTHR42938">
    <property type="entry name" value="FORMATE DEHYDROGENASE 1"/>
    <property type="match status" value="1"/>
</dbReference>
<dbReference type="InterPro" id="IPR006140">
    <property type="entry name" value="D-isomer_DH_NAD-bd"/>
</dbReference>
<comment type="catalytic activity">
    <reaction evidence="10">
        <text>(R)-2-hydroxyglutarate + NAD(+) = 2-oxoglutarate + NADH + H(+)</text>
        <dbReference type="Rhea" id="RHEA:49612"/>
        <dbReference type="ChEBI" id="CHEBI:15378"/>
        <dbReference type="ChEBI" id="CHEBI:15801"/>
        <dbReference type="ChEBI" id="CHEBI:16810"/>
        <dbReference type="ChEBI" id="CHEBI:57540"/>
        <dbReference type="ChEBI" id="CHEBI:57945"/>
        <dbReference type="EC" id="1.1.1.399"/>
    </reaction>
</comment>
<dbReference type="SUPFAM" id="SSF52283">
    <property type="entry name" value="Formate/glycerate dehydrogenase catalytic domain-like"/>
    <property type="match status" value="1"/>
</dbReference>
<evidence type="ECO:0000313" key="14">
    <source>
        <dbReference type="EMBL" id="GKX31106.1"/>
    </source>
</evidence>
<comment type="pathway">
    <text evidence="2">Amino-acid biosynthesis; L-serine biosynthesis; L-serine from 3-phospho-D-glycerate: step 1/3.</text>
</comment>
<protein>
    <recommendedName>
        <fullName evidence="6">D-3-phosphoglycerate dehydrogenase</fullName>
        <ecNumber evidence="4">1.1.1.399</ecNumber>
        <ecNumber evidence="5">1.1.1.95</ecNumber>
    </recommendedName>
    <alternativeName>
        <fullName evidence="9">2-oxoglutarate reductase</fullName>
    </alternativeName>
</protein>
<dbReference type="Pfam" id="PF02826">
    <property type="entry name" value="2-Hacid_dh_C"/>
    <property type="match status" value="1"/>
</dbReference>
<dbReference type="PANTHER" id="PTHR42938:SF47">
    <property type="entry name" value="HYDROXYPYRUVATE REDUCTASE"/>
    <property type="match status" value="1"/>
</dbReference>
<keyword evidence="8" id="KW-0520">NAD</keyword>
<name>A0A9W5YED2_9FIRM</name>
<dbReference type="InterPro" id="IPR036291">
    <property type="entry name" value="NAD(P)-bd_dom_sf"/>
</dbReference>
<accession>A0A9W5YED2</accession>
<dbReference type="InterPro" id="IPR002912">
    <property type="entry name" value="ACT_dom"/>
</dbReference>
<dbReference type="EC" id="1.1.1.399" evidence="4"/>
<comment type="catalytic activity">
    <reaction evidence="11">
        <text>(2R)-3-phosphoglycerate + NAD(+) = 3-phosphooxypyruvate + NADH + H(+)</text>
        <dbReference type="Rhea" id="RHEA:12641"/>
        <dbReference type="ChEBI" id="CHEBI:15378"/>
        <dbReference type="ChEBI" id="CHEBI:18110"/>
        <dbReference type="ChEBI" id="CHEBI:57540"/>
        <dbReference type="ChEBI" id="CHEBI:57945"/>
        <dbReference type="ChEBI" id="CHEBI:58272"/>
        <dbReference type="EC" id="1.1.1.95"/>
    </reaction>
</comment>
<evidence type="ECO:0000256" key="5">
    <source>
        <dbReference type="ARBA" id="ARBA00013143"/>
    </source>
</evidence>
<feature type="domain" description="ACT" evidence="13">
    <location>
        <begin position="318"/>
        <end position="387"/>
    </location>
</feature>
<evidence type="ECO:0000256" key="10">
    <source>
        <dbReference type="ARBA" id="ARBA00048126"/>
    </source>
</evidence>
<dbReference type="CDD" id="cd04901">
    <property type="entry name" value="ACT_3PGDH"/>
    <property type="match status" value="1"/>
</dbReference>
<evidence type="ECO:0000256" key="2">
    <source>
        <dbReference type="ARBA" id="ARBA00005216"/>
    </source>
</evidence>
<sequence>MYKIKTLNNIAKEGLELFSDRFEIVDDKDVNGILLRSYKMHDMELPSSLEAVGRAGAGVNNIPIDKCSEKGIVVFNTPGANANAVKELVMAGLLLASRNIVGAIDWAKTLKDKGDEVPKLVEAGKSNFVGPEIKGKTLGVIGLGAIGVLVANAAEALGMKVLGYDPFISVESAWELDHNIKKSDTLDDLFMNSDYISIHVPLMDNTKGMINDENISLMKDGVRLLNFSRAGLCDDSSLEKALESGKIARYITDFPYDKVLNMKNVICIPHLGASTPESEINCAVMAVNEVKDYIENGNITNSVNYPECNMGVCHATSRIAVNHKNIPYMVSNITTALASKNINIIDMINKSKKDWAYTLIDVESKITSEIVDELKAIDGIVKVRVIK</sequence>
<dbReference type="GO" id="GO:0051287">
    <property type="term" value="F:NAD binding"/>
    <property type="evidence" value="ECO:0007669"/>
    <property type="project" value="InterPro"/>
</dbReference>
<evidence type="ECO:0000256" key="1">
    <source>
        <dbReference type="ARBA" id="ARBA00003800"/>
    </source>
</evidence>
<keyword evidence="15" id="KW-1185">Reference proteome</keyword>
<dbReference type="GO" id="GO:0004617">
    <property type="term" value="F:phosphoglycerate dehydrogenase activity"/>
    <property type="evidence" value="ECO:0007669"/>
    <property type="project" value="UniProtKB-EC"/>
</dbReference>
<dbReference type="EMBL" id="BRLB01000014">
    <property type="protein sequence ID" value="GKX31106.1"/>
    <property type="molecule type" value="Genomic_DNA"/>
</dbReference>
<evidence type="ECO:0000256" key="4">
    <source>
        <dbReference type="ARBA" id="ARBA00013001"/>
    </source>
</evidence>
<dbReference type="PROSITE" id="PS00065">
    <property type="entry name" value="D_2_HYDROXYACID_DH_1"/>
    <property type="match status" value="1"/>
</dbReference>
<dbReference type="PROSITE" id="PS51671">
    <property type="entry name" value="ACT"/>
    <property type="match status" value="1"/>
</dbReference>
<reference evidence="14" key="1">
    <citation type="submission" date="2022-06" db="EMBL/GenBank/DDBJ databases">
        <title>Vallitalea longa sp. nov., an anaerobic bacterium isolated from marine sediment.</title>
        <authorList>
            <person name="Hirano S."/>
            <person name="Terahara T."/>
            <person name="Mori K."/>
            <person name="Hamada M."/>
            <person name="Matsumoto R."/>
            <person name="Kobayashi T."/>
        </authorList>
    </citation>
    <scope>NUCLEOTIDE SEQUENCE</scope>
    <source>
        <strain evidence="14">SH18-1</strain>
    </source>
</reference>
<evidence type="ECO:0000256" key="7">
    <source>
        <dbReference type="ARBA" id="ARBA00023002"/>
    </source>
</evidence>
<dbReference type="Gene3D" id="3.30.70.260">
    <property type="match status" value="1"/>
</dbReference>
<dbReference type="SUPFAM" id="SSF51735">
    <property type="entry name" value="NAD(P)-binding Rossmann-fold domains"/>
    <property type="match status" value="1"/>
</dbReference>
<dbReference type="CDD" id="cd12174">
    <property type="entry name" value="PGDH_like_3"/>
    <property type="match status" value="1"/>
</dbReference>
<evidence type="ECO:0000313" key="15">
    <source>
        <dbReference type="Proteomes" id="UP001144256"/>
    </source>
</evidence>
<comment type="caution">
    <text evidence="14">The sequence shown here is derived from an EMBL/GenBank/DDBJ whole genome shotgun (WGS) entry which is preliminary data.</text>
</comment>
<comment type="similarity">
    <text evidence="3 12">Belongs to the D-isomer specific 2-hydroxyacid dehydrogenase family.</text>
</comment>
<dbReference type="FunFam" id="3.40.50.720:FF:000584">
    <property type="entry name" value="D-3-phosphoglycerate dehydrogenase"/>
    <property type="match status" value="1"/>
</dbReference>
<organism evidence="14 15">
    <name type="scientific">Vallitalea longa</name>
    <dbReference type="NCBI Taxonomy" id="2936439"/>
    <lineage>
        <taxon>Bacteria</taxon>
        <taxon>Bacillati</taxon>
        <taxon>Bacillota</taxon>
        <taxon>Clostridia</taxon>
        <taxon>Lachnospirales</taxon>
        <taxon>Vallitaleaceae</taxon>
        <taxon>Vallitalea</taxon>
    </lineage>
</organism>
<dbReference type="Gene3D" id="3.40.50.720">
    <property type="entry name" value="NAD(P)-binding Rossmann-like Domain"/>
    <property type="match status" value="2"/>
</dbReference>
<evidence type="ECO:0000256" key="12">
    <source>
        <dbReference type="RuleBase" id="RU003719"/>
    </source>
</evidence>